<dbReference type="RefSeq" id="WP_107255714.1">
    <property type="nucleotide sequence ID" value="NZ_PYOC01000014.1"/>
</dbReference>
<dbReference type="Proteomes" id="UP000241803">
    <property type="component" value="Unassembled WGS sequence"/>
</dbReference>
<keyword evidence="2" id="KW-1185">Reference proteome</keyword>
<proteinExistence type="predicted"/>
<dbReference type="AlphaFoldDB" id="A0A2T3L2S2"/>
<name>A0A2T3L2S2_9GAMM</name>
<dbReference type="EMBL" id="PYOC01000014">
    <property type="protein sequence ID" value="PSV43194.1"/>
    <property type="molecule type" value="Genomic_DNA"/>
</dbReference>
<accession>A0A2T3L2S2</accession>
<organism evidence="1 2">
    <name type="scientific">Photobacterium indicum</name>
    <dbReference type="NCBI Taxonomy" id="81447"/>
    <lineage>
        <taxon>Bacteria</taxon>
        <taxon>Pseudomonadati</taxon>
        <taxon>Pseudomonadota</taxon>
        <taxon>Gammaproteobacteria</taxon>
        <taxon>Vibrionales</taxon>
        <taxon>Vibrionaceae</taxon>
        <taxon>Photobacterium</taxon>
    </lineage>
</organism>
<gene>
    <name evidence="1" type="ORF">C9J47_23755</name>
</gene>
<protein>
    <submittedName>
        <fullName evidence="1">Uncharacterized protein</fullName>
    </submittedName>
</protein>
<evidence type="ECO:0000313" key="1">
    <source>
        <dbReference type="EMBL" id="PSV43194.1"/>
    </source>
</evidence>
<sequence>MDKQYFDFLELEGEYIWAFDKESGRKTPLNITSTGYSVSSFEDIELEIQQFSGGWWYLRTKFKAESEVKKYIADIDKMIIELDRRKWA</sequence>
<evidence type="ECO:0000313" key="2">
    <source>
        <dbReference type="Proteomes" id="UP000241803"/>
    </source>
</evidence>
<comment type="caution">
    <text evidence="1">The sequence shown here is derived from an EMBL/GenBank/DDBJ whole genome shotgun (WGS) entry which is preliminary data.</text>
</comment>
<reference evidence="1 2" key="1">
    <citation type="submission" date="2018-03" db="EMBL/GenBank/DDBJ databases">
        <title>Whole genome sequencing of Histamine producing bacteria.</title>
        <authorList>
            <person name="Butler K."/>
        </authorList>
    </citation>
    <scope>NUCLEOTIDE SEQUENCE [LARGE SCALE GENOMIC DNA]</scope>
    <source>
        <strain evidence="1 2">ATCC 19614</strain>
    </source>
</reference>